<reference evidence="2 3" key="1">
    <citation type="submission" date="2022-05" db="EMBL/GenBank/DDBJ databases">
        <title>Chromosome-level reference genomes for two strains of Caenorhabditis briggsae: an improved platform for comparative genomics.</title>
        <authorList>
            <person name="Stevens L."/>
            <person name="Andersen E.C."/>
        </authorList>
    </citation>
    <scope>NUCLEOTIDE SEQUENCE [LARGE SCALE GENOMIC DNA]</scope>
    <source>
        <strain evidence="2">QX1410_ONT</strain>
        <tissue evidence="2">Whole-organism</tissue>
    </source>
</reference>
<evidence type="ECO:0000313" key="3">
    <source>
        <dbReference type="Proteomes" id="UP000827892"/>
    </source>
</evidence>
<name>A0AAE9CWZ9_CAEBR</name>
<protein>
    <submittedName>
        <fullName evidence="2">Uncharacterized protein</fullName>
    </submittedName>
</protein>
<organism evidence="2 3">
    <name type="scientific">Caenorhabditis briggsae</name>
    <dbReference type="NCBI Taxonomy" id="6238"/>
    <lineage>
        <taxon>Eukaryota</taxon>
        <taxon>Metazoa</taxon>
        <taxon>Ecdysozoa</taxon>
        <taxon>Nematoda</taxon>
        <taxon>Chromadorea</taxon>
        <taxon>Rhabditida</taxon>
        <taxon>Rhabditina</taxon>
        <taxon>Rhabditomorpha</taxon>
        <taxon>Rhabditoidea</taxon>
        <taxon>Rhabditidae</taxon>
        <taxon>Peloderinae</taxon>
        <taxon>Caenorhabditis</taxon>
    </lineage>
</organism>
<accession>A0AAE9CWZ9</accession>
<feature type="compositionally biased region" description="Basic and acidic residues" evidence="1">
    <location>
        <begin position="222"/>
        <end position="237"/>
    </location>
</feature>
<evidence type="ECO:0000256" key="1">
    <source>
        <dbReference type="SAM" id="MobiDB-lite"/>
    </source>
</evidence>
<dbReference type="Proteomes" id="UP000827892">
    <property type="component" value="Chromosome X"/>
</dbReference>
<feature type="compositionally biased region" description="Low complexity" evidence="1">
    <location>
        <begin position="154"/>
        <end position="212"/>
    </location>
</feature>
<dbReference type="AlphaFoldDB" id="A0AAE9CWZ9"/>
<evidence type="ECO:0000313" key="2">
    <source>
        <dbReference type="EMBL" id="ULT84712.1"/>
    </source>
</evidence>
<feature type="region of interest" description="Disordered" evidence="1">
    <location>
        <begin position="137"/>
        <end position="237"/>
    </location>
</feature>
<sequence>MEIYFKKNKYLNDGKLDPREELRSFGEDKNSRANLEAALRALNEMDALKYAALNIDVLPMTPEHRKIWDVLRRSVKPNEIPDGSSAEVDAPAQASSQDLIGCLNFSPCFAAPNSLVATYLRSSKISAIILKNRGDEGLSLEEPNNTFGGAKQRTLSTDTSISPSSQSSSQGQTTDVSSSPTSISSSHQRLNATAPQPSTSFSTTASTSQIASGDGRTRCRKREATPHPKEADKRSRN</sequence>
<proteinExistence type="predicted"/>
<gene>
    <name evidence="2" type="ORF">L3Y34_013401</name>
</gene>
<dbReference type="EMBL" id="CP090896">
    <property type="protein sequence ID" value="ULT84712.1"/>
    <property type="molecule type" value="Genomic_DNA"/>
</dbReference>